<dbReference type="InterPro" id="IPR008197">
    <property type="entry name" value="WAP_dom"/>
</dbReference>
<feature type="domain" description="WAP" evidence="12">
    <location>
        <begin position="179"/>
        <end position="224"/>
    </location>
</feature>
<evidence type="ECO:0000313" key="13">
    <source>
        <dbReference type="Proteomes" id="UP001190640"/>
    </source>
</evidence>
<evidence type="ECO:0000256" key="7">
    <source>
        <dbReference type="ARBA" id="ARBA00023022"/>
    </source>
</evidence>
<evidence type="ECO:0000259" key="11">
    <source>
        <dbReference type="PROSITE" id="PS50279"/>
    </source>
</evidence>
<feature type="domain" description="WAP" evidence="12">
    <location>
        <begin position="225"/>
        <end position="272"/>
    </location>
</feature>
<evidence type="ECO:0000256" key="10">
    <source>
        <dbReference type="SAM" id="SignalP"/>
    </source>
</evidence>
<reference evidence="14" key="1">
    <citation type="submission" date="2025-08" db="UniProtKB">
        <authorList>
            <consortium name="RefSeq"/>
        </authorList>
    </citation>
    <scope>IDENTIFICATION</scope>
    <source>
        <tissue evidence="14">Blood</tissue>
    </source>
</reference>
<dbReference type="AlphaFoldDB" id="A0AA97JHJ2"/>
<dbReference type="GeneID" id="129331018"/>
<evidence type="ECO:0000256" key="1">
    <source>
        <dbReference type="ARBA" id="ARBA00002473"/>
    </source>
</evidence>
<dbReference type="PROSITE" id="PS50279">
    <property type="entry name" value="BPTI_KUNITZ_2"/>
    <property type="match status" value="1"/>
</dbReference>
<protein>
    <submittedName>
        <fullName evidence="14">WAP four-disulfide core domain protein 3-like isoform X1</fullName>
    </submittedName>
</protein>
<name>A0AA97JHJ2_EUBMA</name>
<dbReference type="InterPro" id="IPR036645">
    <property type="entry name" value="Elafin-like_sf"/>
</dbReference>
<dbReference type="GO" id="GO:0019731">
    <property type="term" value="P:antibacterial humoral response"/>
    <property type="evidence" value="ECO:0007669"/>
    <property type="project" value="TreeGrafter"/>
</dbReference>
<evidence type="ECO:0000256" key="6">
    <source>
        <dbReference type="ARBA" id="ARBA00022729"/>
    </source>
</evidence>
<dbReference type="PANTHER" id="PTHR19441:SF95">
    <property type="entry name" value="PERLWAPIN ISOFORM X1"/>
    <property type="match status" value="1"/>
</dbReference>
<keyword evidence="13" id="KW-1185">Reference proteome</keyword>
<feature type="chain" id="PRO_5041678089" evidence="10">
    <location>
        <begin position="24"/>
        <end position="276"/>
    </location>
</feature>
<keyword evidence="4" id="KW-0929">Antimicrobial</keyword>
<dbReference type="GO" id="GO:0005615">
    <property type="term" value="C:extracellular space"/>
    <property type="evidence" value="ECO:0007669"/>
    <property type="project" value="TreeGrafter"/>
</dbReference>
<dbReference type="PROSITE" id="PS51390">
    <property type="entry name" value="WAP"/>
    <property type="match status" value="4"/>
</dbReference>
<evidence type="ECO:0000256" key="2">
    <source>
        <dbReference type="ARBA" id="ARBA00004613"/>
    </source>
</evidence>
<keyword evidence="5" id="KW-0646">Protease inhibitor</keyword>
<dbReference type="Gene3D" id="4.10.75.10">
    <property type="entry name" value="Elafin-like"/>
    <property type="match status" value="4"/>
</dbReference>
<dbReference type="SUPFAM" id="SSF57256">
    <property type="entry name" value="Elafin-like"/>
    <property type="match status" value="4"/>
</dbReference>
<comment type="similarity">
    <text evidence="9">Belongs to the venom waprin family.</text>
</comment>
<dbReference type="CDD" id="cd00199">
    <property type="entry name" value="WAP"/>
    <property type="match status" value="3"/>
</dbReference>
<keyword evidence="7" id="KW-0044">Antibiotic</keyword>
<evidence type="ECO:0000256" key="4">
    <source>
        <dbReference type="ARBA" id="ARBA00022529"/>
    </source>
</evidence>
<dbReference type="SMART" id="SM00131">
    <property type="entry name" value="KU"/>
    <property type="match status" value="1"/>
</dbReference>
<feature type="signal peptide" evidence="10">
    <location>
        <begin position="1"/>
        <end position="23"/>
    </location>
</feature>
<accession>A0AA97JHJ2</accession>
<evidence type="ECO:0000259" key="12">
    <source>
        <dbReference type="PROSITE" id="PS51390"/>
    </source>
</evidence>
<dbReference type="InterPro" id="IPR036880">
    <property type="entry name" value="Kunitz_BPTI_sf"/>
</dbReference>
<dbReference type="PRINTS" id="PR00003">
    <property type="entry name" value="4DISULPHCORE"/>
</dbReference>
<feature type="domain" description="BPTI/Kunitz inhibitor" evidence="11">
    <location>
        <begin position="33"/>
        <end position="83"/>
    </location>
</feature>
<dbReference type="InterPro" id="IPR020901">
    <property type="entry name" value="Prtase_inh_Kunz-CS"/>
</dbReference>
<dbReference type="Pfam" id="PF00095">
    <property type="entry name" value="WAP"/>
    <property type="match status" value="4"/>
</dbReference>
<keyword evidence="3" id="KW-0964">Secreted</keyword>
<dbReference type="InterPro" id="IPR002223">
    <property type="entry name" value="Kunitz_BPTI"/>
</dbReference>
<gene>
    <name evidence="14" type="primary">LOC129331018</name>
</gene>
<dbReference type="CDD" id="cd00109">
    <property type="entry name" value="Kunitz-type"/>
    <property type="match status" value="1"/>
</dbReference>
<evidence type="ECO:0000313" key="14">
    <source>
        <dbReference type="RefSeq" id="XP_054837311.1"/>
    </source>
</evidence>
<evidence type="ECO:0000256" key="9">
    <source>
        <dbReference type="ARBA" id="ARBA00035122"/>
    </source>
</evidence>
<evidence type="ECO:0000256" key="8">
    <source>
        <dbReference type="ARBA" id="ARBA00023157"/>
    </source>
</evidence>
<sequence>MQPTRPCLVMLLTLWAQQASVSSQESHGLPYRCTLPPEMGPCKMKIRRFYYDPAQGGCLTFTYGGCQGNSNNFETKEECEEACGEIGPDKPGRCPTPEGPGTCVHGCSSDYSCDGIQKCCSNGCGQVCIDPVFPGKPGRCPTLKGAGICVEDCSSDDSCDGSQKCCSNGCGHVCLDPVFPEKPGRCPTPEGPGICLHGCSSDYSCCGRQKCCSNGCGQVCMDPIFPERPGRCPRAPPGTITVCLAKCDTDWECPSPQKCCSWGCKRDCFDPVKRLL</sequence>
<dbReference type="SMART" id="SM00217">
    <property type="entry name" value="WAP"/>
    <property type="match status" value="4"/>
</dbReference>
<evidence type="ECO:0000256" key="3">
    <source>
        <dbReference type="ARBA" id="ARBA00022525"/>
    </source>
</evidence>
<dbReference type="Gene3D" id="4.10.410.10">
    <property type="entry name" value="Pancreatic trypsin inhibitor Kunitz domain"/>
    <property type="match status" value="1"/>
</dbReference>
<comment type="function">
    <text evidence="1">Damages membranes of susceptible bacteria. Has no hemolytic activity. Not toxic to mice. Does not inhibit the proteinases elastase and cathepsin G.</text>
</comment>
<feature type="domain" description="WAP" evidence="12">
    <location>
        <begin position="87"/>
        <end position="132"/>
    </location>
</feature>
<proteinExistence type="inferred from homology"/>
<dbReference type="Pfam" id="PF00014">
    <property type="entry name" value="Kunitz_BPTI"/>
    <property type="match status" value="1"/>
</dbReference>
<dbReference type="GO" id="GO:0044483">
    <property type="term" value="P:venom-mediated perturbation of hemostasis"/>
    <property type="evidence" value="ECO:0007669"/>
    <property type="project" value="UniProtKB-ARBA"/>
</dbReference>
<evidence type="ECO:0000256" key="5">
    <source>
        <dbReference type="ARBA" id="ARBA00022690"/>
    </source>
</evidence>
<dbReference type="RefSeq" id="XP_054837311.1">
    <property type="nucleotide sequence ID" value="XM_054981336.1"/>
</dbReference>
<keyword evidence="6 10" id="KW-0732">Signal</keyword>
<dbReference type="KEGG" id="emc:129331018"/>
<comment type="subcellular location">
    <subcellularLocation>
        <location evidence="2">Secreted</location>
    </subcellularLocation>
</comment>
<dbReference type="FunFam" id="4.10.410.10:FF:000021">
    <property type="entry name" value="Serine protease inhibitor, putative"/>
    <property type="match status" value="1"/>
</dbReference>
<dbReference type="GO" id="GO:0045087">
    <property type="term" value="P:innate immune response"/>
    <property type="evidence" value="ECO:0007669"/>
    <property type="project" value="TreeGrafter"/>
</dbReference>
<dbReference type="PRINTS" id="PR00759">
    <property type="entry name" value="BASICPTASE"/>
</dbReference>
<dbReference type="FunFam" id="4.10.75.10:FF:000001">
    <property type="entry name" value="Anosmin 1"/>
    <property type="match status" value="1"/>
</dbReference>
<dbReference type="GO" id="GO:0004867">
    <property type="term" value="F:serine-type endopeptidase inhibitor activity"/>
    <property type="evidence" value="ECO:0007669"/>
    <property type="project" value="InterPro"/>
</dbReference>
<keyword evidence="8" id="KW-1015">Disulfide bond</keyword>
<feature type="domain" description="WAP" evidence="12">
    <location>
        <begin position="133"/>
        <end position="178"/>
    </location>
</feature>
<organism evidence="13 14">
    <name type="scientific">Eublepharis macularius</name>
    <name type="common">Leopard gecko</name>
    <name type="synonym">Cyrtodactylus macularius</name>
    <dbReference type="NCBI Taxonomy" id="481883"/>
    <lineage>
        <taxon>Eukaryota</taxon>
        <taxon>Metazoa</taxon>
        <taxon>Chordata</taxon>
        <taxon>Craniata</taxon>
        <taxon>Vertebrata</taxon>
        <taxon>Euteleostomi</taxon>
        <taxon>Lepidosauria</taxon>
        <taxon>Squamata</taxon>
        <taxon>Bifurcata</taxon>
        <taxon>Gekkota</taxon>
        <taxon>Eublepharidae</taxon>
        <taxon>Eublepharinae</taxon>
        <taxon>Eublepharis</taxon>
    </lineage>
</organism>
<dbReference type="PANTHER" id="PTHR19441">
    <property type="entry name" value="WHEY ACDIC PROTEIN WAP"/>
    <property type="match status" value="1"/>
</dbReference>
<dbReference type="Proteomes" id="UP001190640">
    <property type="component" value="Chromosome 5"/>
</dbReference>
<dbReference type="InterPro" id="IPR050514">
    <property type="entry name" value="WAP_four-disulfide_core"/>
</dbReference>
<dbReference type="PROSITE" id="PS00280">
    <property type="entry name" value="BPTI_KUNITZ_1"/>
    <property type="match status" value="1"/>
</dbReference>
<dbReference type="SUPFAM" id="SSF57362">
    <property type="entry name" value="BPTI-like"/>
    <property type="match status" value="1"/>
</dbReference>